<keyword evidence="4 15" id="KW-0808">Transferase</keyword>
<evidence type="ECO:0000256" key="7">
    <source>
        <dbReference type="ARBA" id="ARBA00022722"/>
    </source>
</evidence>
<dbReference type="InterPro" id="IPR036397">
    <property type="entry name" value="RNaseH_sf"/>
</dbReference>
<dbReference type="GO" id="GO:0008408">
    <property type="term" value="F:3'-5' exonuclease activity"/>
    <property type="evidence" value="ECO:0007669"/>
    <property type="project" value="TreeGrafter"/>
</dbReference>
<evidence type="ECO:0000256" key="3">
    <source>
        <dbReference type="ARBA" id="ARBA00020352"/>
    </source>
</evidence>
<evidence type="ECO:0000256" key="9">
    <source>
        <dbReference type="ARBA" id="ARBA00022801"/>
    </source>
</evidence>
<dbReference type="EMBL" id="FPHJ01000014">
    <property type="protein sequence ID" value="SFV55020.1"/>
    <property type="molecule type" value="Genomic_DNA"/>
</dbReference>
<evidence type="ECO:0000256" key="10">
    <source>
        <dbReference type="ARBA" id="ARBA00022839"/>
    </source>
</evidence>
<dbReference type="InterPro" id="IPR012337">
    <property type="entry name" value="RNaseH-like_sf"/>
</dbReference>
<evidence type="ECO:0000256" key="1">
    <source>
        <dbReference type="ARBA" id="ARBA00001936"/>
    </source>
</evidence>
<gene>
    <name evidence="15" type="ORF">MNB_SUP05-5-332</name>
</gene>
<dbReference type="AlphaFoldDB" id="A0A1W1BN90"/>
<dbReference type="GO" id="GO:0046872">
    <property type="term" value="F:metal ion binding"/>
    <property type="evidence" value="ECO:0007669"/>
    <property type="project" value="UniProtKB-KW"/>
</dbReference>
<comment type="cofactor">
    <cofactor evidence="2">
        <name>Mg(2+)</name>
        <dbReference type="ChEBI" id="CHEBI:18420"/>
    </cofactor>
</comment>
<accession>A0A1W1BN90</accession>
<keyword evidence="5 15" id="KW-0548">Nucleotidyltransferase</keyword>
<dbReference type="NCBIfam" id="NF004316">
    <property type="entry name" value="PRK05711.1"/>
    <property type="match status" value="1"/>
</dbReference>
<dbReference type="SMART" id="SM00479">
    <property type="entry name" value="EXOIII"/>
    <property type="match status" value="1"/>
</dbReference>
<evidence type="ECO:0000256" key="4">
    <source>
        <dbReference type="ARBA" id="ARBA00022679"/>
    </source>
</evidence>
<evidence type="ECO:0000256" key="11">
    <source>
        <dbReference type="ARBA" id="ARBA00022842"/>
    </source>
</evidence>
<dbReference type="InterPro" id="IPR006309">
    <property type="entry name" value="DnaQ_proteo"/>
</dbReference>
<keyword evidence="13" id="KW-0464">Manganese</keyword>
<dbReference type="Gene3D" id="3.30.420.10">
    <property type="entry name" value="Ribonuclease H-like superfamily/Ribonuclease H"/>
    <property type="match status" value="1"/>
</dbReference>
<keyword evidence="9" id="KW-0378">Hydrolase</keyword>
<dbReference type="Pfam" id="PF00929">
    <property type="entry name" value="RNase_T"/>
    <property type="match status" value="1"/>
</dbReference>
<name>A0A1W1BN90_9ZZZZ</name>
<keyword evidence="8" id="KW-0479">Metal-binding</keyword>
<dbReference type="GO" id="GO:0003887">
    <property type="term" value="F:DNA-directed DNA polymerase activity"/>
    <property type="evidence" value="ECO:0007669"/>
    <property type="project" value="UniProtKB-KW"/>
</dbReference>
<keyword evidence="12" id="KW-0239">DNA-directed DNA polymerase</keyword>
<dbReference type="InterPro" id="IPR006054">
    <property type="entry name" value="DnaQ"/>
</dbReference>
<evidence type="ECO:0000313" key="15">
    <source>
        <dbReference type="EMBL" id="SFV55020.1"/>
    </source>
</evidence>
<dbReference type="InterPro" id="IPR013520">
    <property type="entry name" value="Ribonucl_H"/>
</dbReference>
<evidence type="ECO:0000256" key="12">
    <source>
        <dbReference type="ARBA" id="ARBA00022932"/>
    </source>
</evidence>
<evidence type="ECO:0000256" key="6">
    <source>
        <dbReference type="ARBA" id="ARBA00022705"/>
    </source>
</evidence>
<dbReference type="FunFam" id="3.30.420.10:FF:000012">
    <property type="entry name" value="DNA polymerase III subunit epsilon"/>
    <property type="match status" value="1"/>
</dbReference>
<reference evidence="15" key="1">
    <citation type="submission" date="2016-10" db="EMBL/GenBank/DDBJ databases">
        <authorList>
            <person name="de Groot N.N."/>
        </authorList>
    </citation>
    <scope>NUCLEOTIDE SEQUENCE</scope>
</reference>
<feature type="domain" description="Exonuclease" evidence="14">
    <location>
        <begin position="3"/>
        <end position="171"/>
    </location>
</feature>
<dbReference type="PANTHER" id="PTHR30231">
    <property type="entry name" value="DNA POLYMERASE III SUBUNIT EPSILON"/>
    <property type="match status" value="1"/>
</dbReference>
<sequence length="222" mass="25360">MQRLIILDTETTGIDPKDGHRIIEIGCVEIINREVTNNQYQRYINPNKNVGDSMRIHGLSDKFLSDKPIFKEVVKSFLDFIKDDTLVIHNAGFDMGFLNNELALLDLPPLKNPVIDTLELSKKQHISSQHSLDALCRRYEIDKFERELHGALLDSQILAEVYLAMTGGQKTLFETQTKEQEAENNKIIRLDKNRPALNVIKANDEELANHNSYFKKINGVVS</sequence>
<keyword evidence="7" id="KW-0540">Nuclease</keyword>
<comment type="cofactor">
    <cofactor evidence="1">
        <name>Mn(2+)</name>
        <dbReference type="ChEBI" id="CHEBI:29035"/>
    </cofactor>
</comment>
<evidence type="ECO:0000256" key="2">
    <source>
        <dbReference type="ARBA" id="ARBA00001946"/>
    </source>
</evidence>
<evidence type="ECO:0000256" key="13">
    <source>
        <dbReference type="ARBA" id="ARBA00023211"/>
    </source>
</evidence>
<dbReference type="PANTHER" id="PTHR30231:SF41">
    <property type="entry name" value="DNA POLYMERASE III SUBUNIT EPSILON"/>
    <property type="match status" value="1"/>
</dbReference>
<dbReference type="NCBIfam" id="TIGR00573">
    <property type="entry name" value="dnaq"/>
    <property type="match status" value="1"/>
</dbReference>
<evidence type="ECO:0000256" key="5">
    <source>
        <dbReference type="ARBA" id="ARBA00022695"/>
    </source>
</evidence>
<organism evidence="15">
    <name type="scientific">hydrothermal vent metagenome</name>
    <dbReference type="NCBI Taxonomy" id="652676"/>
    <lineage>
        <taxon>unclassified sequences</taxon>
        <taxon>metagenomes</taxon>
        <taxon>ecological metagenomes</taxon>
    </lineage>
</organism>
<evidence type="ECO:0000256" key="8">
    <source>
        <dbReference type="ARBA" id="ARBA00022723"/>
    </source>
</evidence>
<dbReference type="GO" id="GO:0003677">
    <property type="term" value="F:DNA binding"/>
    <property type="evidence" value="ECO:0007669"/>
    <property type="project" value="InterPro"/>
</dbReference>
<dbReference type="NCBIfam" id="TIGR01406">
    <property type="entry name" value="dnaQ_proteo"/>
    <property type="match status" value="1"/>
</dbReference>
<dbReference type="CDD" id="cd06131">
    <property type="entry name" value="DNA_pol_III_epsilon_Ecoli_like"/>
    <property type="match status" value="1"/>
</dbReference>
<keyword evidence="10" id="KW-0269">Exonuclease</keyword>
<dbReference type="GO" id="GO:0045004">
    <property type="term" value="P:DNA replication proofreading"/>
    <property type="evidence" value="ECO:0007669"/>
    <property type="project" value="TreeGrafter"/>
</dbReference>
<dbReference type="SUPFAM" id="SSF53098">
    <property type="entry name" value="Ribonuclease H-like"/>
    <property type="match status" value="1"/>
</dbReference>
<protein>
    <recommendedName>
        <fullName evidence="3">DNA polymerase III subunit epsilon</fullName>
    </recommendedName>
</protein>
<dbReference type="GO" id="GO:0005829">
    <property type="term" value="C:cytosol"/>
    <property type="evidence" value="ECO:0007669"/>
    <property type="project" value="TreeGrafter"/>
</dbReference>
<proteinExistence type="predicted"/>
<keyword evidence="6" id="KW-0235">DNA replication</keyword>
<keyword evidence="11" id="KW-0460">Magnesium</keyword>
<evidence type="ECO:0000259" key="14">
    <source>
        <dbReference type="SMART" id="SM00479"/>
    </source>
</evidence>